<protein>
    <submittedName>
        <fullName evidence="2">Uncharacterized protein</fullName>
    </submittedName>
</protein>
<gene>
    <name evidence="2" type="ORF">C1634_019625</name>
</gene>
<evidence type="ECO:0000313" key="3">
    <source>
        <dbReference type="Proteomes" id="UP000236413"/>
    </source>
</evidence>
<sequence length="65" mass="7893">MMREIQLKKNLPIVKLRPTKLRIFTENFIYILLLKIIIMKLTLDGQNGNSMHWKSRNEMRFVDLF</sequence>
<dbReference type="Proteomes" id="UP000236413">
    <property type="component" value="Unassembled WGS sequence"/>
</dbReference>
<name>A0A316WEL5_9FLAO</name>
<feature type="transmembrane region" description="Helical" evidence="1">
    <location>
        <begin position="21"/>
        <end position="43"/>
    </location>
</feature>
<keyword evidence="1" id="KW-0472">Membrane</keyword>
<keyword evidence="1" id="KW-0812">Transmembrane</keyword>
<accession>A0A316WEL5</accession>
<evidence type="ECO:0000313" key="2">
    <source>
        <dbReference type="EMBL" id="PWN59519.1"/>
    </source>
</evidence>
<proteinExistence type="predicted"/>
<dbReference type="EMBL" id="PPEG02000008">
    <property type="protein sequence ID" value="PWN59519.1"/>
    <property type="molecule type" value="Genomic_DNA"/>
</dbReference>
<evidence type="ECO:0000256" key="1">
    <source>
        <dbReference type="SAM" id="Phobius"/>
    </source>
</evidence>
<reference evidence="2 3" key="1">
    <citation type="submission" date="2018-04" db="EMBL/GenBank/DDBJ databases">
        <title>Chryseobacterium oncorhynchi 701B-08T from rainbow trout, and Chryseobacterium viscerum 687B-08T from diseased fish.</title>
        <authorList>
            <person name="Jeong J.-J."/>
            <person name="Lee Y.J."/>
            <person name="Pathiraja D."/>
            <person name="Park B."/>
            <person name="Choi I.-G."/>
            <person name="Kim K.D."/>
        </authorList>
    </citation>
    <scope>NUCLEOTIDE SEQUENCE [LARGE SCALE GENOMIC DNA]</scope>
    <source>
        <strain evidence="2 3">687B-08</strain>
    </source>
</reference>
<organism evidence="2 3">
    <name type="scientific">Chryseobacterium viscerum</name>
    <dbReference type="NCBI Taxonomy" id="1037377"/>
    <lineage>
        <taxon>Bacteria</taxon>
        <taxon>Pseudomonadati</taxon>
        <taxon>Bacteroidota</taxon>
        <taxon>Flavobacteriia</taxon>
        <taxon>Flavobacteriales</taxon>
        <taxon>Weeksellaceae</taxon>
        <taxon>Chryseobacterium group</taxon>
        <taxon>Chryseobacterium</taxon>
    </lineage>
</organism>
<keyword evidence="1" id="KW-1133">Transmembrane helix</keyword>
<dbReference type="AlphaFoldDB" id="A0A316WEL5"/>
<comment type="caution">
    <text evidence="2">The sequence shown here is derived from an EMBL/GenBank/DDBJ whole genome shotgun (WGS) entry which is preliminary data.</text>
</comment>